<dbReference type="RefSeq" id="WP_066608190.1">
    <property type="nucleotide sequence ID" value="NZ_CP014230.1"/>
</dbReference>
<reference evidence="3" key="1">
    <citation type="submission" date="2016-02" db="EMBL/GenBank/DDBJ databases">
        <authorList>
            <person name="Holder M.E."/>
            <person name="Ajami N.J."/>
            <person name="Petrosino J.F."/>
        </authorList>
    </citation>
    <scope>NUCLEOTIDE SEQUENCE [LARGE SCALE GENOMIC DNA]</scope>
    <source>
        <strain evidence="3">DSM 12838</strain>
    </source>
</reference>
<dbReference type="OrthoDB" id="5471817at2"/>
<evidence type="ECO:0000313" key="2">
    <source>
        <dbReference type="EMBL" id="AMD93855.1"/>
    </source>
</evidence>
<accession>A0A0X8JS27</accession>
<feature type="compositionally biased region" description="Acidic residues" evidence="1">
    <location>
        <begin position="334"/>
        <end position="349"/>
    </location>
</feature>
<gene>
    <name evidence="2" type="ORF">AXF15_12595</name>
</gene>
<dbReference type="Proteomes" id="UP000063964">
    <property type="component" value="Chromosome"/>
</dbReference>
<dbReference type="STRING" id="888061.AXF15_12595"/>
<feature type="compositionally biased region" description="Basic and acidic residues" evidence="1">
    <location>
        <begin position="323"/>
        <end position="332"/>
    </location>
</feature>
<organism evidence="2 3">
    <name type="scientific">Desulfomicrobium orale DSM 12838</name>
    <dbReference type="NCBI Taxonomy" id="888061"/>
    <lineage>
        <taxon>Bacteria</taxon>
        <taxon>Pseudomonadati</taxon>
        <taxon>Thermodesulfobacteriota</taxon>
        <taxon>Desulfovibrionia</taxon>
        <taxon>Desulfovibrionales</taxon>
        <taxon>Desulfomicrobiaceae</taxon>
        <taxon>Desulfomicrobium</taxon>
    </lineage>
</organism>
<sequence length="365" mass="40490">MKRFLVFIILLGLAGAGYWYYQNQHRQPVPEATEVAPHRWQVHTTKPAANDTFEENATTEENATNATVVPEDAVVEHGFVRDVSKYLAARYLPAGVKRNPSSQPRFDLNVKSMNIRYGVDFPGLNVNVEDIPGARRHIFSHVLTDQVLEFLHTAYTPLFLDNLEQALASVTYVLPSGQAAGITEAQRVEMLEMLAVRLRGIGRTVAVLAKTDSIPPLVDKYLADKAKVDETHLNFWNLQAENATPARISEASAQIKTAIQTREMSRQRLLQTIVSAANPQGMDASELIYLAQWVHRRNLENLPMTTVAKAGELLVKTADAVEEQSRQPRPDVEPTPETEQGDAEEEEGIDPSPAVIHGGGREAEL</sequence>
<dbReference type="EMBL" id="CP014230">
    <property type="protein sequence ID" value="AMD93855.1"/>
    <property type="molecule type" value="Genomic_DNA"/>
</dbReference>
<dbReference type="AlphaFoldDB" id="A0A0X8JS27"/>
<evidence type="ECO:0000256" key="1">
    <source>
        <dbReference type="SAM" id="MobiDB-lite"/>
    </source>
</evidence>
<protein>
    <submittedName>
        <fullName evidence="2">Uncharacterized protein</fullName>
    </submittedName>
</protein>
<dbReference type="KEGG" id="doa:AXF15_12595"/>
<proteinExistence type="predicted"/>
<feature type="region of interest" description="Disordered" evidence="1">
    <location>
        <begin position="319"/>
        <end position="365"/>
    </location>
</feature>
<evidence type="ECO:0000313" key="3">
    <source>
        <dbReference type="Proteomes" id="UP000063964"/>
    </source>
</evidence>
<keyword evidence="3" id="KW-1185">Reference proteome</keyword>
<name>A0A0X8JS27_9BACT</name>